<dbReference type="Proteomes" id="UP000186777">
    <property type="component" value="Unassembled WGS sequence"/>
</dbReference>
<organism evidence="1 2">
    <name type="scientific">Phascolarctobacterium succinatutens</name>
    <dbReference type="NCBI Taxonomy" id="626940"/>
    <lineage>
        <taxon>Bacteria</taxon>
        <taxon>Bacillati</taxon>
        <taxon>Bacillota</taxon>
        <taxon>Negativicutes</taxon>
        <taxon>Acidaminococcales</taxon>
        <taxon>Acidaminococcaceae</taxon>
        <taxon>Phascolarctobacterium</taxon>
    </lineage>
</organism>
<protein>
    <recommendedName>
        <fullName evidence="3">Nucleotide modification associated domain-containing protein</fullName>
    </recommendedName>
</protein>
<sequence>MTEYEEFTSFINDELVRVGTLFTEKQQQYSAGADPLSNFRTGALLEHHDGGYDMMYDVAKGYLNKHIAFLYDHGIADKTEESLRDMVVYGLIMLYMVKKHKEWLAQVKE</sequence>
<reference evidence="1 2" key="1">
    <citation type="journal article" date="2016" name="Nat. Biotechnol.">
        <title>Measurement of bacterial replication rates in microbial communities.</title>
        <authorList>
            <person name="Brown C.T."/>
            <person name="Olm M.R."/>
            <person name="Thomas B.C."/>
            <person name="Banfield J.F."/>
        </authorList>
    </citation>
    <scope>NUCLEOTIDE SEQUENCE [LARGE SCALE GENOMIC DNA]</scope>
    <source>
        <strain evidence="1">46_33</strain>
    </source>
</reference>
<evidence type="ECO:0000313" key="1">
    <source>
        <dbReference type="EMBL" id="OLA39348.1"/>
    </source>
</evidence>
<dbReference type="EMBL" id="MNTG01000001">
    <property type="protein sequence ID" value="OLA39348.1"/>
    <property type="molecule type" value="Genomic_DNA"/>
</dbReference>
<dbReference type="STRING" id="626940.BHW43_00170"/>
<dbReference type="AlphaFoldDB" id="A0A1Q6RAD6"/>
<evidence type="ECO:0000313" key="2">
    <source>
        <dbReference type="Proteomes" id="UP000186777"/>
    </source>
</evidence>
<gene>
    <name evidence="1" type="ORF">BHW43_00170</name>
</gene>
<name>A0A1Q6RAD6_9FIRM</name>
<comment type="caution">
    <text evidence="1">The sequence shown here is derived from an EMBL/GenBank/DDBJ whole genome shotgun (WGS) entry which is preliminary data.</text>
</comment>
<proteinExistence type="predicted"/>
<accession>A0A1Q6RAD6</accession>
<evidence type="ECO:0008006" key="3">
    <source>
        <dbReference type="Google" id="ProtNLM"/>
    </source>
</evidence>
<dbReference type="RefSeq" id="WP_303679054.1">
    <property type="nucleotide sequence ID" value="NZ_MNTG01000001.1"/>
</dbReference>